<dbReference type="CDD" id="cd20394">
    <property type="entry name" value="Tudor_SGF29_rpt2"/>
    <property type="match status" value="1"/>
</dbReference>
<dbReference type="GO" id="GO:0005634">
    <property type="term" value="C:nucleus"/>
    <property type="evidence" value="ECO:0007669"/>
    <property type="project" value="UniProtKB-SubCell"/>
</dbReference>
<evidence type="ECO:0000259" key="6">
    <source>
        <dbReference type="PROSITE" id="PS51518"/>
    </source>
</evidence>
<feature type="coiled-coil region" evidence="5">
    <location>
        <begin position="10"/>
        <end position="41"/>
    </location>
</feature>
<accession>A0A2K5EA41</accession>
<dbReference type="Ensembl" id="ENSANAT00000048134.1">
    <property type="protein sequence ID" value="ENSANAP00000030101.1"/>
    <property type="gene ID" value="ENSANAG00000032813.1"/>
</dbReference>
<keyword evidence="4" id="KW-0539">Nucleus</keyword>
<name>A0A2K5EA41_AOTNA</name>
<dbReference type="InterPro" id="IPR047287">
    <property type="entry name" value="Tudor_SGF29_rpt2"/>
</dbReference>
<dbReference type="InterPro" id="IPR010750">
    <property type="entry name" value="SGF29_tudor-like_dom"/>
</dbReference>
<evidence type="ECO:0000313" key="7">
    <source>
        <dbReference type="Ensembl" id="ENSANAP00000030101.1"/>
    </source>
</evidence>
<dbReference type="PROSITE" id="PS51518">
    <property type="entry name" value="SGF29_C"/>
    <property type="match status" value="1"/>
</dbReference>
<dbReference type="PANTHER" id="PTHR21539:SF0">
    <property type="entry name" value="SAGA-ASSOCIATED FACTOR 29"/>
    <property type="match status" value="1"/>
</dbReference>
<dbReference type="AlphaFoldDB" id="A0A2K5EA41"/>
<organism evidence="7 8">
    <name type="scientific">Aotus nancymaae</name>
    <name type="common">Ma's night monkey</name>
    <dbReference type="NCBI Taxonomy" id="37293"/>
    <lineage>
        <taxon>Eukaryota</taxon>
        <taxon>Metazoa</taxon>
        <taxon>Chordata</taxon>
        <taxon>Craniata</taxon>
        <taxon>Vertebrata</taxon>
        <taxon>Euteleostomi</taxon>
        <taxon>Mammalia</taxon>
        <taxon>Eutheria</taxon>
        <taxon>Euarchontoglires</taxon>
        <taxon>Primates</taxon>
        <taxon>Haplorrhini</taxon>
        <taxon>Platyrrhini</taxon>
        <taxon>Aotidae</taxon>
        <taxon>Aotus</taxon>
    </lineage>
</organism>
<comment type="subcellular location">
    <subcellularLocation>
        <location evidence="1">Nucleus</location>
    </subcellularLocation>
</comment>
<evidence type="ECO:0000256" key="3">
    <source>
        <dbReference type="ARBA" id="ARBA00023163"/>
    </source>
</evidence>
<evidence type="ECO:0000313" key="8">
    <source>
        <dbReference type="Proteomes" id="UP000233020"/>
    </source>
</evidence>
<dbReference type="PANTHER" id="PTHR21539">
    <property type="entry name" value="SAGA-ASSOCIATED FACTOR 29"/>
    <property type="match status" value="1"/>
</dbReference>
<evidence type="ECO:0000256" key="4">
    <source>
        <dbReference type="ARBA" id="ARBA00023242"/>
    </source>
</evidence>
<dbReference type="InterPro" id="IPR037802">
    <property type="entry name" value="SGF29"/>
</dbReference>
<keyword evidence="5" id="KW-0175">Coiled coil</keyword>
<proteinExistence type="predicted"/>
<dbReference type="FunFam" id="2.30.30.140:FF:000026">
    <property type="entry name" value="SAGA-associated factor 29 homolog"/>
    <property type="match status" value="1"/>
</dbReference>
<dbReference type="Proteomes" id="UP000233020">
    <property type="component" value="Unplaced"/>
</dbReference>
<evidence type="ECO:0000256" key="1">
    <source>
        <dbReference type="ARBA" id="ARBA00004123"/>
    </source>
</evidence>
<dbReference type="GeneTree" id="ENSGT00390000015229"/>
<dbReference type="GO" id="GO:0000124">
    <property type="term" value="C:SAGA complex"/>
    <property type="evidence" value="ECO:0007669"/>
    <property type="project" value="InterPro"/>
</dbReference>
<dbReference type="InterPro" id="IPR047288">
    <property type="entry name" value="Tudor_SGF29_rpt1"/>
</dbReference>
<dbReference type="Gene3D" id="2.30.30.140">
    <property type="match status" value="2"/>
</dbReference>
<keyword evidence="3" id="KW-0804">Transcription</keyword>
<protein>
    <recommendedName>
        <fullName evidence="6">SGF29 C-terminal domain-containing protein</fullName>
    </recommendedName>
</protein>
<feature type="domain" description="SGF29 C-terminal" evidence="6">
    <location>
        <begin position="132"/>
        <end position="253"/>
    </location>
</feature>
<sequence length="253" mass="28669">MALVSADSCIAELLTELHQLIKQTQEERLQSEHNLVNVQKTHEQMQTENKMRGLYTTAKADAEAECNLLQKARDKIAEIKSLLEERRIPPRKTMRRGVLMTLLQRSAMTLPLWIRKPGDKPPPLCGAIPASGDYVARPGDKVAAPVKAVDGDDQGILAEVVSYSHATNKYEVDDIDEEGKERHTLSQNRVIPLPQWKANPETDVEALFQKEQLVLALYPQTICFYCRPQDDYSVLYPPPLNVAQRYVVEPRKK</sequence>
<dbReference type="STRING" id="37293.ENSANAP00000030101"/>
<keyword evidence="2" id="KW-0805">Transcription regulation</keyword>
<dbReference type="Pfam" id="PF07039">
    <property type="entry name" value="SGF29_Tudor"/>
    <property type="match status" value="1"/>
</dbReference>
<reference evidence="7" key="1">
    <citation type="submission" date="2025-08" db="UniProtKB">
        <authorList>
            <consortium name="Ensembl"/>
        </authorList>
    </citation>
    <scope>IDENTIFICATION</scope>
</reference>
<dbReference type="CDD" id="cd20393">
    <property type="entry name" value="Tudor_SGF29_rpt1"/>
    <property type="match status" value="1"/>
</dbReference>
<keyword evidence="8" id="KW-1185">Reference proteome</keyword>
<evidence type="ECO:0000256" key="2">
    <source>
        <dbReference type="ARBA" id="ARBA00023015"/>
    </source>
</evidence>
<evidence type="ECO:0000256" key="5">
    <source>
        <dbReference type="SAM" id="Coils"/>
    </source>
</evidence>
<reference evidence="7" key="2">
    <citation type="submission" date="2025-09" db="UniProtKB">
        <authorList>
            <consortium name="Ensembl"/>
        </authorList>
    </citation>
    <scope>IDENTIFICATION</scope>
</reference>